<comment type="similarity">
    <text evidence="1">Belongs to the short-chain dehydrogenases/reductases (SDR) family.</text>
</comment>
<dbReference type="Pfam" id="PF00106">
    <property type="entry name" value="adh_short"/>
    <property type="match status" value="1"/>
</dbReference>
<dbReference type="PRINTS" id="PR00081">
    <property type="entry name" value="GDHRDH"/>
</dbReference>
<dbReference type="InterPro" id="IPR002347">
    <property type="entry name" value="SDR_fam"/>
</dbReference>
<dbReference type="PANTHER" id="PTHR42901:SF1">
    <property type="entry name" value="ALCOHOL DEHYDROGENASE"/>
    <property type="match status" value="1"/>
</dbReference>
<accession>A0ABY3PHB3</accession>
<dbReference type="RefSeq" id="WP_230840064.1">
    <property type="nucleotide sequence ID" value="NZ_CP063845.1"/>
</dbReference>
<proteinExistence type="inferred from homology"/>
<dbReference type="InterPro" id="IPR036291">
    <property type="entry name" value="NAD(P)-bd_dom_sf"/>
</dbReference>
<reference evidence="3 4" key="1">
    <citation type="journal article" date="2021" name="Genome Biol. Evol.">
        <title>Complete Genome Sequencing of a Novel Gloeobacter Species from a Waterfall Cave in Mexico.</title>
        <authorList>
            <person name="Saw J.H."/>
            <person name="Cardona T."/>
            <person name="Montejano G."/>
        </authorList>
    </citation>
    <scope>NUCLEOTIDE SEQUENCE [LARGE SCALE GENOMIC DNA]</scope>
    <source>
        <strain evidence="3">MG652769</strain>
    </source>
</reference>
<dbReference type="EMBL" id="CP063845">
    <property type="protein sequence ID" value="UFP93058.1"/>
    <property type="molecule type" value="Genomic_DNA"/>
</dbReference>
<dbReference type="PANTHER" id="PTHR42901">
    <property type="entry name" value="ALCOHOL DEHYDROGENASE"/>
    <property type="match status" value="1"/>
</dbReference>
<evidence type="ECO:0000256" key="1">
    <source>
        <dbReference type="ARBA" id="ARBA00006484"/>
    </source>
</evidence>
<dbReference type="Proteomes" id="UP001054846">
    <property type="component" value="Chromosome"/>
</dbReference>
<gene>
    <name evidence="3" type="ORF">ISF26_14710</name>
</gene>
<evidence type="ECO:0000256" key="2">
    <source>
        <dbReference type="ARBA" id="ARBA00023002"/>
    </source>
</evidence>
<dbReference type="SUPFAM" id="SSF51735">
    <property type="entry name" value="NAD(P)-binding Rossmann-fold domains"/>
    <property type="match status" value="1"/>
</dbReference>
<name>A0ABY3PHB3_9CYAN</name>
<keyword evidence="2" id="KW-0560">Oxidoreductase</keyword>
<dbReference type="Gene3D" id="3.40.50.720">
    <property type="entry name" value="NAD(P)-binding Rossmann-like Domain"/>
    <property type="match status" value="1"/>
</dbReference>
<evidence type="ECO:0000313" key="3">
    <source>
        <dbReference type="EMBL" id="UFP93058.1"/>
    </source>
</evidence>
<evidence type="ECO:0000313" key="4">
    <source>
        <dbReference type="Proteomes" id="UP001054846"/>
    </source>
</evidence>
<keyword evidence="4" id="KW-1185">Reference proteome</keyword>
<protein>
    <submittedName>
        <fullName evidence="3">SDR family NAD(P)-dependent oxidoreductase</fullName>
    </submittedName>
</protein>
<organism evidence="3 4">
    <name type="scientific">Gloeobacter morelensis MG652769</name>
    <dbReference type="NCBI Taxonomy" id="2781736"/>
    <lineage>
        <taxon>Bacteria</taxon>
        <taxon>Bacillati</taxon>
        <taxon>Cyanobacteriota</taxon>
        <taxon>Cyanophyceae</taxon>
        <taxon>Gloeobacterales</taxon>
        <taxon>Gloeobacteraceae</taxon>
        <taxon>Gloeobacter</taxon>
        <taxon>Gloeobacter morelensis</taxon>
    </lineage>
</organism>
<sequence>MGSRRVAVVTGASAGIGAATARVLAAEGFAVYTGARRVERLETLAREAGCIPLALDVTDQASVDAFAAHLPDRVHVLVNNAGGALGLDRIVEMDEQRWLTMYQTNVLGLVRVSKALFGRLEASGSAHVVNIGSIAGLETYVGGGGYTAVKHAVRAINDTMRLEWLGKPIRISEIDPGLVETEFSLVRFAGDAGRAGAVYAGMEPLTAADIAEAVRWVVSLPPHVNVDQMVIKPLAQARAALVHRQS</sequence>